<evidence type="ECO:0000256" key="1">
    <source>
        <dbReference type="ARBA" id="ARBA00022729"/>
    </source>
</evidence>
<dbReference type="InterPro" id="IPR011250">
    <property type="entry name" value="OMP/PagP_B-barrel"/>
</dbReference>
<evidence type="ECO:0000313" key="4">
    <source>
        <dbReference type="EMBL" id="OGK01620.1"/>
    </source>
</evidence>
<comment type="caution">
    <text evidence="4">The sequence shown here is derived from an EMBL/GenBank/DDBJ whole genome shotgun (WGS) entry which is preliminary data.</text>
</comment>
<sequence>MLTKMMLMMGLVAFLVAQMNAASISIGPQAGYYKAQDADKGSYMGGLACRLKLLPVLGAEASINYRQEEYAHGALTVRSWPVMVTGLIYPLPIVYGAIGAGWYNLTFDYDQSRVSLLADETTQAFGWHLGGGVDIPLGSIMKLTGDLRYVFLDYDFKDIPGSGDLKSDFFVITVGLLFSF</sequence>
<organism evidence="4 5">
    <name type="scientific">Candidatus Raymondbacteria bacterium RIFOXYD12_FULL_49_13</name>
    <dbReference type="NCBI Taxonomy" id="1817890"/>
    <lineage>
        <taxon>Bacteria</taxon>
        <taxon>Raymondiibacteriota</taxon>
    </lineage>
</organism>
<evidence type="ECO:0000256" key="2">
    <source>
        <dbReference type="SAM" id="SignalP"/>
    </source>
</evidence>
<proteinExistence type="predicted"/>
<dbReference type="Pfam" id="PF13505">
    <property type="entry name" value="OMP_b-brl"/>
    <property type="match status" value="1"/>
</dbReference>
<dbReference type="AlphaFoldDB" id="A0A1F7F4N1"/>
<dbReference type="SUPFAM" id="SSF56925">
    <property type="entry name" value="OMPA-like"/>
    <property type="match status" value="1"/>
</dbReference>
<dbReference type="Gene3D" id="2.40.160.20">
    <property type="match status" value="1"/>
</dbReference>
<feature type="signal peptide" evidence="2">
    <location>
        <begin position="1"/>
        <end position="21"/>
    </location>
</feature>
<gene>
    <name evidence="4" type="ORF">A2519_07245</name>
</gene>
<protein>
    <recommendedName>
        <fullName evidence="3">Outer membrane protein beta-barrel domain-containing protein</fullName>
    </recommendedName>
</protein>
<evidence type="ECO:0000259" key="3">
    <source>
        <dbReference type="Pfam" id="PF13505"/>
    </source>
</evidence>
<accession>A0A1F7F4N1</accession>
<evidence type="ECO:0000313" key="5">
    <source>
        <dbReference type="Proteomes" id="UP000179243"/>
    </source>
</evidence>
<reference evidence="4 5" key="1">
    <citation type="journal article" date="2016" name="Nat. Commun.">
        <title>Thousands of microbial genomes shed light on interconnected biogeochemical processes in an aquifer system.</title>
        <authorList>
            <person name="Anantharaman K."/>
            <person name="Brown C.T."/>
            <person name="Hug L.A."/>
            <person name="Sharon I."/>
            <person name="Castelle C.J."/>
            <person name="Probst A.J."/>
            <person name="Thomas B.C."/>
            <person name="Singh A."/>
            <person name="Wilkins M.J."/>
            <person name="Karaoz U."/>
            <person name="Brodie E.L."/>
            <person name="Williams K.H."/>
            <person name="Hubbard S.S."/>
            <person name="Banfield J.F."/>
        </authorList>
    </citation>
    <scope>NUCLEOTIDE SEQUENCE [LARGE SCALE GENOMIC DNA]</scope>
</reference>
<dbReference type="EMBL" id="MFYX01000122">
    <property type="protein sequence ID" value="OGK01620.1"/>
    <property type="molecule type" value="Genomic_DNA"/>
</dbReference>
<feature type="domain" description="Outer membrane protein beta-barrel" evidence="3">
    <location>
        <begin position="13"/>
        <end position="178"/>
    </location>
</feature>
<name>A0A1F7F4N1_UNCRA</name>
<dbReference type="InterPro" id="IPR027385">
    <property type="entry name" value="Beta-barrel_OMP"/>
</dbReference>
<dbReference type="Proteomes" id="UP000179243">
    <property type="component" value="Unassembled WGS sequence"/>
</dbReference>
<keyword evidence="1 2" id="KW-0732">Signal</keyword>
<feature type="chain" id="PRO_5009528399" description="Outer membrane protein beta-barrel domain-containing protein" evidence="2">
    <location>
        <begin position="22"/>
        <end position="180"/>
    </location>
</feature>